<organism evidence="2 3">
    <name type="scientific">Neolewinella xylanilytica</name>
    <dbReference type="NCBI Taxonomy" id="1514080"/>
    <lineage>
        <taxon>Bacteria</taxon>
        <taxon>Pseudomonadati</taxon>
        <taxon>Bacteroidota</taxon>
        <taxon>Saprospiria</taxon>
        <taxon>Saprospirales</taxon>
        <taxon>Lewinellaceae</taxon>
        <taxon>Neolewinella</taxon>
    </lineage>
</organism>
<keyword evidence="3" id="KW-1185">Reference proteome</keyword>
<evidence type="ECO:0000313" key="3">
    <source>
        <dbReference type="Proteomes" id="UP000237662"/>
    </source>
</evidence>
<dbReference type="AlphaFoldDB" id="A0A2S6I542"/>
<accession>A0A2S6I542</accession>
<dbReference type="Proteomes" id="UP000237662">
    <property type="component" value="Unassembled WGS sequence"/>
</dbReference>
<proteinExistence type="predicted"/>
<comment type="caution">
    <text evidence="2">The sequence shown here is derived from an EMBL/GenBank/DDBJ whole genome shotgun (WGS) entry which is preliminary data.</text>
</comment>
<gene>
    <name evidence="2" type="ORF">CLV84_3185</name>
</gene>
<reference evidence="2 3" key="1">
    <citation type="submission" date="2018-02" db="EMBL/GenBank/DDBJ databases">
        <title>Genomic Encyclopedia of Archaeal and Bacterial Type Strains, Phase II (KMG-II): from individual species to whole genera.</title>
        <authorList>
            <person name="Goeker M."/>
        </authorList>
    </citation>
    <scope>NUCLEOTIDE SEQUENCE [LARGE SCALE GENOMIC DNA]</scope>
    <source>
        <strain evidence="2 3">DSM 29526</strain>
    </source>
</reference>
<feature type="chain" id="PRO_5015398579" description="Secreted protein (Por secretion system target)" evidence="1">
    <location>
        <begin position="18"/>
        <end position="291"/>
    </location>
</feature>
<feature type="signal peptide" evidence="1">
    <location>
        <begin position="1"/>
        <end position="17"/>
    </location>
</feature>
<evidence type="ECO:0008006" key="4">
    <source>
        <dbReference type="Google" id="ProtNLM"/>
    </source>
</evidence>
<sequence length="291" mass="32620">MKLFVLILLAASGSLLGQPKLVDTTYHENGRLATVSWYTIKLSRELKRAEAFVRAILYGAGRDTVYIRDSIWVFGPEGERSNDVELINRSLLSSRSDGSVRLRPTLPDPLRGDTRIQGYVDRPLLDTVRLPPGPDGFGGDSVRVHVDDEWLRIDTLLAYRDVLYRGARLLIVPGPGSRRIPISVEDARTSASYRTYITVAGYDLTEEDFFGSPPPTATLNLRLADRRFLWLRLTGNRKLLSVSRSGALLKELPVGRILDGIDLSEWTAGEYLLQLHDLGTGLHTYARMRLD</sequence>
<keyword evidence="1" id="KW-0732">Signal</keyword>
<name>A0A2S6I542_9BACT</name>
<evidence type="ECO:0000313" key="2">
    <source>
        <dbReference type="EMBL" id="PPK86262.1"/>
    </source>
</evidence>
<dbReference type="OrthoDB" id="1494842at2"/>
<evidence type="ECO:0000256" key="1">
    <source>
        <dbReference type="SAM" id="SignalP"/>
    </source>
</evidence>
<protein>
    <recommendedName>
        <fullName evidence="4">Secreted protein (Por secretion system target)</fullName>
    </recommendedName>
</protein>
<dbReference type="EMBL" id="PTJC01000006">
    <property type="protein sequence ID" value="PPK86262.1"/>
    <property type="molecule type" value="Genomic_DNA"/>
</dbReference>
<dbReference type="RefSeq" id="WP_104420711.1">
    <property type="nucleotide sequence ID" value="NZ_PTJC01000006.1"/>
</dbReference>